<evidence type="ECO:0000313" key="3">
    <source>
        <dbReference type="Proteomes" id="UP000270094"/>
    </source>
</evidence>
<dbReference type="AlphaFoldDB" id="A0A3P7JLF8"/>
<dbReference type="OrthoDB" id="10500884at2759"/>
<dbReference type="EMBL" id="UYYB01113756">
    <property type="protein sequence ID" value="VDM81613.1"/>
    <property type="molecule type" value="Genomic_DNA"/>
</dbReference>
<evidence type="ECO:0000313" key="2">
    <source>
        <dbReference type="EMBL" id="VDM81613.1"/>
    </source>
</evidence>
<accession>A0A3P7JLF8</accession>
<keyword evidence="3" id="KW-1185">Reference proteome</keyword>
<dbReference type="Proteomes" id="UP000270094">
    <property type="component" value="Unassembled WGS sequence"/>
</dbReference>
<reference evidence="2 3" key="1">
    <citation type="submission" date="2018-11" db="EMBL/GenBank/DDBJ databases">
        <authorList>
            <consortium name="Pathogen Informatics"/>
        </authorList>
    </citation>
    <scope>NUCLEOTIDE SEQUENCE [LARGE SCALE GENOMIC DNA]</scope>
</reference>
<organism evidence="2 3">
    <name type="scientific">Strongylus vulgaris</name>
    <name type="common">Blood worm</name>
    <dbReference type="NCBI Taxonomy" id="40348"/>
    <lineage>
        <taxon>Eukaryota</taxon>
        <taxon>Metazoa</taxon>
        <taxon>Ecdysozoa</taxon>
        <taxon>Nematoda</taxon>
        <taxon>Chromadorea</taxon>
        <taxon>Rhabditida</taxon>
        <taxon>Rhabditina</taxon>
        <taxon>Rhabditomorpha</taxon>
        <taxon>Strongyloidea</taxon>
        <taxon>Strongylidae</taxon>
        <taxon>Strongylus</taxon>
    </lineage>
</organism>
<evidence type="ECO:0000256" key="1">
    <source>
        <dbReference type="SAM" id="MobiDB-lite"/>
    </source>
</evidence>
<proteinExistence type="predicted"/>
<gene>
    <name evidence="2" type="ORF">SVUK_LOCUS16611</name>
</gene>
<protein>
    <submittedName>
        <fullName evidence="2">Uncharacterized protein</fullName>
    </submittedName>
</protein>
<sequence>MSTAITPSHSPPFTFGVSLDDTDDEKQDSIVKDIIESLKLPTSPAEQQYLSPDYPAIKLSERVSVDNQAEALNVFTTHQTSVASATNAPPQRENTVVR</sequence>
<feature type="region of interest" description="Disordered" evidence="1">
    <location>
        <begin position="1"/>
        <end position="24"/>
    </location>
</feature>
<name>A0A3P7JLF8_STRVU</name>